<reference evidence="3 4" key="1">
    <citation type="submission" date="2018-10" db="EMBL/GenBank/DDBJ databases">
        <title>Genomic Encyclopedia of Type Strains, Phase IV (KMG-IV): sequencing the most valuable type-strain genomes for metagenomic binning, comparative biology and taxonomic classification.</title>
        <authorList>
            <person name="Goeker M."/>
        </authorList>
    </citation>
    <scope>NUCLEOTIDE SEQUENCE [LARGE SCALE GENOMIC DNA]</scope>
    <source>
        <strain evidence="3 4">DSM 4734</strain>
    </source>
</reference>
<dbReference type="Gene3D" id="1.25.40.10">
    <property type="entry name" value="Tetratricopeptide repeat domain"/>
    <property type="match status" value="1"/>
</dbReference>
<gene>
    <name evidence="3" type="ORF">C7435_1347</name>
</gene>
<accession>A0A495DCU3</accession>
<dbReference type="InterPro" id="IPR011990">
    <property type="entry name" value="TPR-like_helical_dom_sf"/>
</dbReference>
<protein>
    <recommendedName>
        <fullName evidence="5">Tetratricopeptide repeat protein</fullName>
    </recommendedName>
</protein>
<evidence type="ECO:0000313" key="3">
    <source>
        <dbReference type="EMBL" id="RKR00147.1"/>
    </source>
</evidence>
<feature type="compositionally biased region" description="Low complexity" evidence="1">
    <location>
        <begin position="307"/>
        <end position="320"/>
    </location>
</feature>
<evidence type="ECO:0000313" key="4">
    <source>
        <dbReference type="Proteomes" id="UP000273675"/>
    </source>
</evidence>
<feature type="compositionally biased region" description="Polar residues" evidence="1">
    <location>
        <begin position="324"/>
        <end position="334"/>
    </location>
</feature>
<evidence type="ECO:0000256" key="1">
    <source>
        <dbReference type="SAM" id="MobiDB-lite"/>
    </source>
</evidence>
<comment type="caution">
    <text evidence="3">The sequence shown here is derived from an EMBL/GenBank/DDBJ whole genome shotgun (WGS) entry which is preliminary data.</text>
</comment>
<dbReference type="EMBL" id="RBIM01000003">
    <property type="protein sequence ID" value="RKR00147.1"/>
    <property type="molecule type" value="Genomic_DNA"/>
</dbReference>
<dbReference type="Proteomes" id="UP000273675">
    <property type="component" value="Unassembled WGS sequence"/>
</dbReference>
<dbReference type="RefSeq" id="WP_121210524.1">
    <property type="nucleotide sequence ID" value="NZ_RBIM01000003.1"/>
</dbReference>
<feature type="region of interest" description="Disordered" evidence="1">
    <location>
        <begin position="284"/>
        <end position="358"/>
    </location>
</feature>
<keyword evidence="2" id="KW-0732">Signal</keyword>
<dbReference type="AlphaFoldDB" id="A0A495DCU3"/>
<name>A0A495DCU3_9PROT</name>
<dbReference type="OrthoDB" id="7431909at2"/>
<feature type="compositionally biased region" description="Acidic residues" evidence="1">
    <location>
        <begin position="292"/>
        <end position="305"/>
    </location>
</feature>
<evidence type="ECO:0000256" key="2">
    <source>
        <dbReference type="SAM" id="SignalP"/>
    </source>
</evidence>
<feature type="signal peptide" evidence="2">
    <location>
        <begin position="1"/>
        <end position="26"/>
    </location>
</feature>
<feature type="chain" id="PRO_5019806324" description="Tetratricopeptide repeat protein" evidence="2">
    <location>
        <begin position="27"/>
        <end position="1143"/>
    </location>
</feature>
<sequence>MPKAARHIGCLAGSLVPLLLASTALAQTPATLSVERGDNALRLVIDYEDSVGDNLPTADISVEHTVLIARLSEPLDADVSRLVGDLSGLAARARLDPDGATLRIALNQTVDAYTSASYDQIAIDFVPVGGRRPDAIVSPREAREVEEARLAAERAALPPPPPPPAEALPVRHRVGQATEYTRIELMWPREVGFQLSQTGNSAEVRFDAPAEIDLSRVSGSPPRFLNRLTTRREGDEFVLGLVVEPGVQVRAWGEDGRVVIDLPDPAYVDAATLLAELGDASDAAATNRATADEDADQDAPQDSDEGTVAAPTRTPSTPAPVQVADNQAENTNITDAAPTGPTRLQNPEPGADPVPEGGVVRAEVSDFNGDLRIEFDWAAPLGMAVFRRGDAIWVVFDTAAQLDLRELDGTNGRHVSGHTGINSQDFVAARIIAPSTSQAEARLDGNRWTVVLSERIASPPRPIIVRRDARRDRPGRILMDMASANAIRWVDDPVVGDRIGVITAMGPVQGLTARRDFVGGALLPSAQGGAVQAIAEDIEIELIGAGVAISRPSGLDLTPTATAGRNAADGSVLSNISSPALMYFDAWRGAGTFPDEWSARLRRAALEDGTDGQLALARFLLARDLAPEALGMVELALDAEPELVNDPHVRALQGVASYRMHRLDDAETFLAHAGLAQDVAADLWRAMIAVEEERWADARRRFNTGASTIYYYQPEWQARFNVAQALTALELGDTAAAQSHLYDVESGEPDRHTQLDANYVAARLSEARGDLDDAIERLTDLAASGDPEAEARALFDLYRLQLADGRLSRDEAIESLENLRFRWRGDTIELETVRTLGELYVQAGDFAGGLETMATAQARFPGTEAGRRIGEDMVSIFRRLFLDGEADRMDPVEAVAIFYQYQHLAPIGADGDRMIRRLADRLIAFDLLDPASELLQHQVDNRLREPLARARVATDLAIVYLMDRRYEDALNTIRRSRIAGLPEELVDERYLLEARALSELGRSDQALELIASDRSDAANRLRADVAWNERDWGNAGRRLEGILDTRFNDPSPLVPTEEDDLLRAAIAYSLARDATSAVRLGERYGEAMAETDHAAAFRLLTNDDATPGNVRFTDMASRIASIDTLDAFMEPFRARFVNGGGPS</sequence>
<evidence type="ECO:0008006" key="5">
    <source>
        <dbReference type="Google" id="ProtNLM"/>
    </source>
</evidence>
<proteinExistence type="predicted"/>
<organism evidence="3 4">
    <name type="scientific">Maricaulis maris</name>
    <dbReference type="NCBI Taxonomy" id="74318"/>
    <lineage>
        <taxon>Bacteria</taxon>
        <taxon>Pseudomonadati</taxon>
        <taxon>Pseudomonadota</taxon>
        <taxon>Alphaproteobacteria</taxon>
        <taxon>Maricaulales</taxon>
        <taxon>Maricaulaceae</taxon>
        <taxon>Maricaulis</taxon>
    </lineage>
</organism>